<evidence type="ECO:0000313" key="3">
    <source>
        <dbReference type="EMBL" id="KAF1302437.1"/>
    </source>
</evidence>
<feature type="compositionally biased region" description="Basic and acidic residues" evidence="1">
    <location>
        <begin position="1"/>
        <end position="21"/>
    </location>
</feature>
<proteinExistence type="predicted"/>
<gene>
    <name evidence="3" type="ORF">BAU17_09280</name>
</gene>
<evidence type="ECO:0000256" key="1">
    <source>
        <dbReference type="SAM" id="MobiDB-lite"/>
    </source>
</evidence>
<feature type="transmembrane region" description="Helical" evidence="2">
    <location>
        <begin position="55"/>
        <end position="76"/>
    </location>
</feature>
<keyword evidence="2" id="KW-0812">Transmembrane</keyword>
<dbReference type="RefSeq" id="WP_161902836.1">
    <property type="nucleotide sequence ID" value="NZ_MAEL01000052.1"/>
</dbReference>
<keyword evidence="4" id="KW-1185">Reference proteome</keyword>
<name>A0ABQ6YX86_9ENTE</name>
<organism evidence="3 4">
    <name type="scientific">Candidatus Enterococcus willemsii</name>
    <dbReference type="NCBI Taxonomy" id="1857215"/>
    <lineage>
        <taxon>Bacteria</taxon>
        <taxon>Bacillati</taxon>
        <taxon>Bacillota</taxon>
        <taxon>Bacilli</taxon>
        <taxon>Lactobacillales</taxon>
        <taxon>Enterococcaceae</taxon>
        <taxon>Enterococcus</taxon>
    </lineage>
</organism>
<evidence type="ECO:0000256" key="2">
    <source>
        <dbReference type="SAM" id="Phobius"/>
    </source>
</evidence>
<feature type="transmembrane region" description="Helical" evidence="2">
    <location>
        <begin position="88"/>
        <end position="109"/>
    </location>
</feature>
<keyword evidence="2" id="KW-0472">Membrane</keyword>
<reference evidence="3 4" key="1">
    <citation type="submission" date="2016-06" db="EMBL/GenBank/DDBJ databases">
        <title>Four novel species of enterococci isolated from chicken manure.</title>
        <authorList>
            <person name="Van Tyne D."/>
        </authorList>
    </citation>
    <scope>NUCLEOTIDE SEQUENCE [LARGE SCALE GENOMIC DNA]</scope>
    <source>
        <strain evidence="3 4">CU12B</strain>
    </source>
</reference>
<accession>A0ABQ6YX86</accession>
<dbReference type="Proteomes" id="UP000782705">
    <property type="component" value="Unassembled WGS sequence"/>
</dbReference>
<sequence>MSDREKQRKYYQDSTIKDSEYAKQNANLTRQANPTDIDEAYQSSGNSSQSIWKNFFVQLVSIGIGVAFFFLMMYVGDMVLPDRMYDSVYFLLVDVILSVIVVVSCSMYWKSRQMKH</sequence>
<keyword evidence="2" id="KW-1133">Transmembrane helix</keyword>
<feature type="region of interest" description="Disordered" evidence="1">
    <location>
        <begin position="1"/>
        <end position="22"/>
    </location>
</feature>
<evidence type="ECO:0000313" key="4">
    <source>
        <dbReference type="Proteomes" id="UP000782705"/>
    </source>
</evidence>
<comment type="caution">
    <text evidence="3">The sequence shown here is derived from an EMBL/GenBank/DDBJ whole genome shotgun (WGS) entry which is preliminary data.</text>
</comment>
<dbReference type="EMBL" id="MAEL01000052">
    <property type="protein sequence ID" value="KAF1302437.1"/>
    <property type="molecule type" value="Genomic_DNA"/>
</dbReference>
<protein>
    <submittedName>
        <fullName evidence="3">Uncharacterized protein</fullName>
    </submittedName>
</protein>